<keyword evidence="2" id="KW-1185">Reference proteome</keyword>
<dbReference type="SUPFAM" id="SSF56300">
    <property type="entry name" value="Metallo-dependent phosphatases"/>
    <property type="match status" value="1"/>
</dbReference>
<dbReference type="AlphaFoldDB" id="G2KNG0"/>
<protein>
    <recommendedName>
        <fullName evidence="3">Serine/threonine protein phosphatase</fullName>
    </recommendedName>
</protein>
<dbReference type="STRING" id="856793.MICA_1490"/>
<evidence type="ECO:0000313" key="2">
    <source>
        <dbReference type="Proteomes" id="UP000009286"/>
    </source>
</evidence>
<organism evidence="1 2">
    <name type="scientific">Micavibrio aeruginosavorus (strain ARL-13)</name>
    <dbReference type="NCBI Taxonomy" id="856793"/>
    <lineage>
        <taxon>Bacteria</taxon>
        <taxon>Pseudomonadati</taxon>
        <taxon>Bdellovibrionota</taxon>
        <taxon>Bdellovibrionia</taxon>
        <taxon>Bdellovibrionales</taxon>
        <taxon>Pseudobdellovibrionaceae</taxon>
        <taxon>Micavibrio</taxon>
    </lineage>
</organism>
<sequence>MESAFCPSPFYYWFASIVSVCDLVKDQRFAALGNPRRIWAISAIHAEADRLVALHDSIYPQLEAGDRIVYLGNYFGHGTEATRTIDEILTFRRNVLAMPGWMPSDIAYLRGGQEEMWEKLVQLQFAPNPREVLEWMLDHGLSATLESYGMNPTHGLVSTREGAMSITRWTAGVRAAIRRHRGHDMFITHLRRAAFTPPQVMELAATGTGGAYARAMDDSAAPMLFVHAGLNPNRPLQDQGDALWWGGRSFDAIHTPYDPFEKVIRGFDPNQGGLHINGVTATLDGGCGFGGPLVCAGFDRYGEVFSLIES</sequence>
<evidence type="ECO:0008006" key="3">
    <source>
        <dbReference type="Google" id="ProtNLM"/>
    </source>
</evidence>
<name>G2KNG0_MICAA</name>
<dbReference type="Gene3D" id="3.60.21.10">
    <property type="match status" value="1"/>
</dbReference>
<dbReference type="HOGENOM" id="CLU_1029743_0_0_5"/>
<evidence type="ECO:0000313" key="1">
    <source>
        <dbReference type="EMBL" id="AEP09808.1"/>
    </source>
</evidence>
<accession>G2KNG0</accession>
<dbReference type="EMBL" id="CP002382">
    <property type="protein sequence ID" value="AEP09808.1"/>
    <property type="molecule type" value="Genomic_DNA"/>
</dbReference>
<proteinExistence type="predicted"/>
<gene>
    <name evidence="1" type="ordered locus">MICA_1490</name>
</gene>
<dbReference type="KEGG" id="mai:MICA_1490"/>
<dbReference type="Proteomes" id="UP000009286">
    <property type="component" value="Chromosome"/>
</dbReference>
<dbReference type="eggNOG" id="COG0639">
    <property type="taxonomic scope" value="Bacteria"/>
</dbReference>
<reference evidence="1 2" key="1">
    <citation type="journal article" date="2011" name="BMC Genomics">
        <title>Genomic insights into an obligate epibiotic bacterial predator: Micavibrio aeruginosavorus ARL-13.</title>
        <authorList>
            <person name="Wang Z."/>
            <person name="Kadouri D."/>
            <person name="Wu M."/>
        </authorList>
    </citation>
    <scope>NUCLEOTIDE SEQUENCE [LARGE SCALE GENOMIC DNA]</scope>
    <source>
        <strain evidence="1 2">ARL-13</strain>
    </source>
</reference>
<dbReference type="InterPro" id="IPR029052">
    <property type="entry name" value="Metallo-depent_PP-like"/>
</dbReference>